<name>L8P2U5_STRVR</name>
<accession>L8P2U5</accession>
<dbReference type="AlphaFoldDB" id="L8P2U5"/>
<comment type="caution">
    <text evidence="1">The sequence shown here is derived from an EMBL/GenBank/DDBJ whole genome shotgun (WGS) entry which is preliminary data.</text>
</comment>
<evidence type="ECO:0000313" key="2">
    <source>
        <dbReference type="Proteomes" id="UP000011205"/>
    </source>
</evidence>
<gene>
    <name evidence="1" type="ORF">STVIR_7205</name>
</gene>
<reference evidence="1 2" key="1">
    <citation type="journal article" date="2013" name="Genome Announc.">
        <title>Draft Genome Sequence of Streptomyces viridochromogenes Strain Tu57, Producer of Avilamycin.</title>
        <authorList>
            <person name="Gruning B.A."/>
            <person name="Erxleben A."/>
            <person name="Hahnlein A."/>
            <person name="Gunther S."/>
        </authorList>
    </citation>
    <scope>NUCLEOTIDE SEQUENCE [LARGE SCALE GENOMIC DNA]</scope>
    <source>
        <strain evidence="1 2">Tue57</strain>
    </source>
</reference>
<sequence>MLGLVWQEDSSCAIRVPRSGSGDPMVAILRPRIAFSPM</sequence>
<organism evidence="1 2">
    <name type="scientific">Streptomyces viridochromogenes Tue57</name>
    <dbReference type="NCBI Taxonomy" id="1160705"/>
    <lineage>
        <taxon>Bacteria</taxon>
        <taxon>Bacillati</taxon>
        <taxon>Actinomycetota</taxon>
        <taxon>Actinomycetes</taxon>
        <taxon>Kitasatosporales</taxon>
        <taxon>Streptomycetaceae</taxon>
        <taxon>Streptomyces</taxon>
    </lineage>
</organism>
<protein>
    <submittedName>
        <fullName evidence="1">Uncharacterized protein</fullName>
    </submittedName>
</protein>
<dbReference type="Proteomes" id="UP000011205">
    <property type="component" value="Unassembled WGS sequence"/>
</dbReference>
<proteinExistence type="predicted"/>
<evidence type="ECO:0000313" key="1">
    <source>
        <dbReference type="EMBL" id="ELS51866.1"/>
    </source>
</evidence>
<dbReference type="EMBL" id="AMLP01000225">
    <property type="protein sequence ID" value="ELS51866.1"/>
    <property type="molecule type" value="Genomic_DNA"/>
</dbReference>
<dbReference type="PATRIC" id="fig|1160705.3.peg.7115"/>